<comment type="caution">
    <text evidence="1">The sequence shown here is derived from an EMBL/GenBank/DDBJ whole genome shotgun (WGS) entry which is preliminary data.</text>
</comment>
<evidence type="ECO:0000313" key="2">
    <source>
        <dbReference type="Proteomes" id="UP000078387"/>
    </source>
</evidence>
<dbReference type="EMBL" id="BDEQ01000001">
    <property type="protein sequence ID" value="GAT93626.1"/>
    <property type="molecule type" value="Genomic_DNA"/>
</dbReference>
<sequence>MNSSLIPKRVNLLNFALRANKGNLVVLLKSLLIPTTSYNIIIGNSGIATCSLALSAFIDHSMNTLYNEPSMAPLLSSLLDKLLLGTTVVSLSCVNRVPPQVASNVFARDVLLSVGSLLHRYLAFPHPIEWDKFFDTSQYTSFTITPTYFGRLNSSMTTLLTICVLLNWTFKPPITRAFVSFLPKIMDFCSIFSFIEYFLPPAIPKPRSYGVFSSLFI</sequence>
<dbReference type="OMA" id="FNTATYE"/>
<protein>
    <submittedName>
        <fullName evidence="1">Uncharacterized protein</fullName>
    </submittedName>
</protein>
<accession>A0A5K1U9S8</accession>
<reference evidence="1 2" key="1">
    <citation type="submission" date="2016-05" db="EMBL/GenBank/DDBJ databases">
        <title>First whole genome sequencing of Entamoeba histolytica HM1:IMSS-clone-6.</title>
        <authorList>
            <person name="Mukherjee Avik.K."/>
            <person name="Izumyama S."/>
            <person name="Nakada-Tsukui K."/>
            <person name="Nozaki T."/>
        </authorList>
    </citation>
    <scope>NUCLEOTIDE SEQUENCE [LARGE SCALE GENOMIC DNA]</scope>
    <source>
        <strain evidence="1 2">HM1:IMSS clone 6</strain>
    </source>
</reference>
<dbReference type="VEuPathDB" id="AmoebaDB:EHI7A_057990"/>
<organism evidence="1 2">
    <name type="scientific">Entamoeba histolytica</name>
    <dbReference type="NCBI Taxonomy" id="5759"/>
    <lineage>
        <taxon>Eukaryota</taxon>
        <taxon>Amoebozoa</taxon>
        <taxon>Evosea</taxon>
        <taxon>Archamoebae</taxon>
        <taxon>Mastigamoebida</taxon>
        <taxon>Entamoebidae</taxon>
        <taxon>Entamoeba</taxon>
    </lineage>
</organism>
<dbReference type="VEuPathDB" id="AmoebaDB:KM1_111270"/>
<evidence type="ECO:0000313" key="1">
    <source>
        <dbReference type="EMBL" id="GAT93626.1"/>
    </source>
</evidence>
<gene>
    <name evidence="1" type="ORF">CL6EHI_035400</name>
</gene>
<dbReference type="Proteomes" id="UP000078387">
    <property type="component" value="Unassembled WGS sequence"/>
</dbReference>
<dbReference type="AlphaFoldDB" id="A0A5K1U9S8"/>
<dbReference type="VEuPathDB" id="AmoebaDB:EHI8A_059650"/>
<proteinExistence type="predicted"/>
<dbReference type="VEuPathDB" id="AmoebaDB:EHI5A_080490"/>
<name>A0A5K1U9S8_ENTHI</name>
<dbReference type="VEuPathDB" id="AmoebaDB:EHI_035400"/>